<dbReference type="EMBL" id="JANIBC010000022">
    <property type="protein sequence ID" value="MCQ8186563.1"/>
    <property type="molecule type" value="Genomic_DNA"/>
</dbReference>
<dbReference type="Proteomes" id="UP001142610">
    <property type="component" value="Unassembled WGS sequence"/>
</dbReference>
<reference evidence="1" key="1">
    <citation type="submission" date="2022-07" db="EMBL/GenBank/DDBJ databases">
        <title>Parvularcula maris sp. nov., an algicidal bacterium isolated from seawater.</title>
        <authorList>
            <person name="Li F."/>
        </authorList>
    </citation>
    <scope>NUCLEOTIDE SEQUENCE</scope>
    <source>
        <strain evidence="1">BGMRC 0090</strain>
    </source>
</reference>
<evidence type="ECO:0000313" key="1">
    <source>
        <dbReference type="EMBL" id="MCQ8186563.1"/>
    </source>
</evidence>
<protein>
    <submittedName>
        <fullName evidence="1">Uncharacterized protein</fullName>
    </submittedName>
</protein>
<comment type="caution">
    <text evidence="1">The sequence shown here is derived from an EMBL/GenBank/DDBJ whole genome shotgun (WGS) entry which is preliminary data.</text>
</comment>
<sequence length="73" mass="7922">MKEPVSASRVRIAIAKLLFREEIDVGELYRALGIDPADADSDVLAHLAGILDGMEAASKGIRDEGLEGWSRKK</sequence>
<evidence type="ECO:0000313" key="2">
    <source>
        <dbReference type="Proteomes" id="UP001142610"/>
    </source>
</evidence>
<dbReference type="RefSeq" id="WP_256620498.1">
    <property type="nucleotide sequence ID" value="NZ_JANIBC010000022.1"/>
</dbReference>
<dbReference type="AlphaFoldDB" id="A0A9X2LBA1"/>
<keyword evidence="2" id="KW-1185">Reference proteome</keyword>
<proteinExistence type="predicted"/>
<organism evidence="1 2">
    <name type="scientific">Parvularcula maris</name>
    <dbReference type="NCBI Taxonomy" id="2965077"/>
    <lineage>
        <taxon>Bacteria</taxon>
        <taxon>Pseudomonadati</taxon>
        <taxon>Pseudomonadota</taxon>
        <taxon>Alphaproteobacteria</taxon>
        <taxon>Parvularculales</taxon>
        <taxon>Parvularculaceae</taxon>
        <taxon>Parvularcula</taxon>
    </lineage>
</organism>
<gene>
    <name evidence="1" type="ORF">NOG11_14365</name>
</gene>
<accession>A0A9X2LBA1</accession>
<name>A0A9X2LBA1_9PROT</name>